<sequence length="50" mass="5814">MYPGCSILLNVIENLLRAFRDKFNDLITQILDPSVKILLFYIPIQSITFL</sequence>
<organism evidence="1 2">
    <name type="scientific">Dyadobacter linearis</name>
    <dbReference type="NCBI Taxonomy" id="2823330"/>
    <lineage>
        <taxon>Bacteria</taxon>
        <taxon>Pseudomonadati</taxon>
        <taxon>Bacteroidota</taxon>
        <taxon>Cytophagia</taxon>
        <taxon>Cytophagales</taxon>
        <taxon>Spirosomataceae</taxon>
        <taxon>Dyadobacter</taxon>
    </lineage>
</organism>
<gene>
    <name evidence="1" type="ORF">DYBT9623_04074</name>
</gene>
<protein>
    <submittedName>
        <fullName evidence="1">Uncharacterized protein</fullName>
    </submittedName>
</protein>
<dbReference type="EMBL" id="CAJRAU010000006">
    <property type="protein sequence ID" value="CAG5072201.1"/>
    <property type="molecule type" value="Genomic_DNA"/>
</dbReference>
<comment type="caution">
    <text evidence="1">The sequence shown here is derived from an EMBL/GenBank/DDBJ whole genome shotgun (WGS) entry which is preliminary data.</text>
</comment>
<proteinExistence type="predicted"/>
<accession>A0ABM8UUR4</accession>
<dbReference type="Proteomes" id="UP000679725">
    <property type="component" value="Unassembled WGS sequence"/>
</dbReference>
<keyword evidence="2" id="KW-1185">Reference proteome</keyword>
<evidence type="ECO:0000313" key="1">
    <source>
        <dbReference type="EMBL" id="CAG5072201.1"/>
    </source>
</evidence>
<reference evidence="1 2" key="1">
    <citation type="submission" date="2021-04" db="EMBL/GenBank/DDBJ databases">
        <authorList>
            <person name="Rodrigo-Torres L."/>
            <person name="Arahal R. D."/>
            <person name="Lucena T."/>
        </authorList>
    </citation>
    <scope>NUCLEOTIDE SEQUENCE [LARGE SCALE GENOMIC DNA]</scope>
    <source>
        <strain evidence="1 2">CECT 9623</strain>
    </source>
</reference>
<name>A0ABM8UUR4_9BACT</name>
<evidence type="ECO:0000313" key="2">
    <source>
        <dbReference type="Proteomes" id="UP000679725"/>
    </source>
</evidence>